<evidence type="ECO:0000256" key="5">
    <source>
        <dbReference type="RuleBase" id="RU362067"/>
    </source>
</evidence>
<evidence type="ECO:0000256" key="4">
    <source>
        <dbReference type="ARBA" id="ARBA00048448"/>
    </source>
</evidence>
<dbReference type="EC" id="1.4.3.-" evidence="5"/>
<keyword evidence="5" id="KW-0285">Flavoprotein</keyword>
<dbReference type="InterPro" id="IPR001613">
    <property type="entry name" value="Flavin_amine_oxidase"/>
</dbReference>
<dbReference type="PANTHER" id="PTHR43563:SF14">
    <property type="entry name" value="AMINE OXIDASE"/>
    <property type="match status" value="1"/>
</dbReference>
<reference evidence="8 9" key="1">
    <citation type="submission" date="2024-02" db="EMBL/GenBank/DDBJ databases">
        <title>De novo assembly and annotation of 12 fungi associated with fruit tree decline syndrome in Ontario, Canada.</title>
        <authorList>
            <person name="Sulman M."/>
            <person name="Ellouze W."/>
            <person name="Ilyukhin E."/>
        </authorList>
    </citation>
    <scope>NUCLEOTIDE SEQUENCE [LARGE SCALE GENOMIC DNA]</scope>
    <source>
        <strain evidence="8 9">M1-105</strain>
    </source>
</reference>
<feature type="signal peptide" evidence="6">
    <location>
        <begin position="1"/>
        <end position="21"/>
    </location>
</feature>
<dbReference type="PRINTS" id="PR00757">
    <property type="entry name" value="AMINEOXDASEF"/>
</dbReference>
<evidence type="ECO:0000313" key="9">
    <source>
        <dbReference type="Proteomes" id="UP001521116"/>
    </source>
</evidence>
<sequence>MLFLGYRTIIALIAVSGISDASTTQEYDVAIVGGGLSGLSAAKDLVAAGKSAIVLEARDRVGGRILNAHLSNGGVTEAGAEFVGPTQDRVLQLAAELGLQTFKAYNTGNTTFWNNGTRSTFEPGGETGSIPPLDDASLAQLASAQQKLDQMASELDVNAPWNHPNATQWDSETFDTWIGREAGLPTPRALLTLASTSILSAEPRELSLLYVVSYIAAAGNETEKGTLEGLTGVTNGAQESRIVGGTQLLAIKLAERLGSDKIVTNAPVRRIEKKDGNYLVTADNLTVNAKHVVVAMSPPLASRIIYDPILPAARDQLTQRMPMGSIGKAIAIYDTPFWREDGLNGQVNSDSGVVRSTFDNSPPNATYGAIMGFIEADEMRQMDKLSEDDIKAAVTEDYVRYFGPKAANVKEWVIQRWDLEEFSRGGPVAIAPPGVLSQYGPALREPFGNIHFAGTESSPYWTGYMDGAQRSGERAAKEILANF</sequence>
<dbReference type="InterPro" id="IPR050703">
    <property type="entry name" value="Flavin_MAO"/>
</dbReference>
<dbReference type="SUPFAM" id="SSF51905">
    <property type="entry name" value="FAD/NAD(P)-binding domain"/>
    <property type="match status" value="1"/>
</dbReference>
<dbReference type="InterPro" id="IPR002937">
    <property type="entry name" value="Amino_oxidase"/>
</dbReference>
<dbReference type="Gene3D" id="3.90.660.10">
    <property type="match status" value="1"/>
</dbReference>
<gene>
    <name evidence="8" type="ORF">SLS56_007283</name>
</gene>
<name>A0ABR3SP88_9PEZI</name>
<dbReference type="Gene3D" id="3.50.50.60">
    <property type="entry name" value="FAD/NAD(P)-binding domain"/>
    <property type="match status" value="1"/>
</dbReference>
<dbReference type="EMBL" id="JAJVDC020000093">
    <property type="protein sequence ID" value="KAL1625536.1"/>
    <property type="molecule type" value="Genomic_DNA"/>
</dbReference>
<comment type="catalytic activity">
    <reaction evidence="4">
        <text>a secondary aliphatic amine + O2 + H2O = a primary amine + an aldehyde + H2O2</text>
        <dbReference type="Rhea" id="RHEA:26414"/>
        <dbReference type="ChEBI" id="CHEBI:15377"/>
        <dbReference type="ChEBI" id="CHEBI:15379"/>
        <dbReference type="ChEBI" id="CHEBI:16240"/>
        <dbReference type="ChEBI" id="CHEBI:17478"/>
        <dbReference type="ChEBI" id="CHEBI:58855"/>
        <dbReference type="ChEBI" id="CHEBI:65296"/>
        <dbReference type="EC" id="1.4.3.4"/>
    </reaction>
</comment>
<evidence type="ECO:0000256" key="3">
    <source>
        <dbReference type="ARBA" id="ARBA00023002"/>
    </source>
</evidence>
<dbReference type="Pfam" id="PF01593">
    <property type="entry name" value="Amino_oxidase"/>
    <property type="match status" value="1"/>
</dbReference>
<dbReference type="Gene3D" id="1.10.405.10">
    <property type="entry name" value="Guanine Nucleotide Dissociation Inhibitor, domain 1"/>
    <property type="match status" value="1"/>
</dbReference>
<accession>A0ABR3SP88</accession>
<keyword evidence="6" id="KW-0732">Signal</keyword>
<organism evidence="8 9">
    <name type="scientific">Neofusicoccum ribis</name>
    <dbReference type="NCBI Taxonomy" id="45134"/>
    <lineage>
        <taxon>Eukaryota</taxon>
        <taxon>Fungi</taxon>
        <taxon>Dikarya</taxon>
        <taxon>Ascomycota</taxon>
        <taxon>Pezizomycotina</taxon>
        <taxon>Dothideomycetes</taxon>
        <taxon>Dothideomycetes incertae sedis</taxon>
        <taxon>Botryosphaeriales</taxon>
        <taxon>Botryosphaeriaceae</taxon>
        <taxon>Neofusicoccum</taxon>
    </lineage>
</organism>
<feature type="chain" id="PRO_5047208166" description="Amine oxidase" evidence="6">
    <location>
        <begin position="22"/>
        <end position="483"/>
    </location>
</feature>
<evidence type="ECO:0000256" key="2">
    <source>
        <dbReference type="ARBA" id="ARBA00005995"/>
    </source>
</evidence>
<keyword evidence="9" id="KW-1185">Reference proteome</keyword>
<dbReference type="Proteomes" id="UP001521116">
    <property type="component" value="Unassembled WGS sequence"/>
</dbReference>
<comment type="cofactor">
    <cofactor evidence="1 5">
        <name>FAD</name>
        <dbReference type="ChEBI" id="CHEBI:57692"/>
    </cofactor>
</comment>
<evidence type="ECO:0000313" key="8">
    <source>
        <dbReference type="EMBL" id="KAL1625536.1"/>
    </source>
</evidence>
<evidence type="ECO:0000259" key="7">
    <source>
        <dbReference type="Pfam" id="PF01593"/>
    </source>
</evidence>
<proteinExistence type="inferred from homology"/>
<dbReference type="InterPro" id="IPR036188">
    <property type="entry name" value="FAD/NAD-bd_sf"/>
</dbReference>
<comment type="similarity">
    <text evidence="2 5">Belongs to the flavin monoamine oxidase family.</text>
</comment>
<comment type="caution">
    <text evidence="8">The sequence shown here is derived from an EMBL/GenBank/DDBJ whole genome shotgun (WGS) entry which is preliminary data.</text>
</comment>
<feature type="domain" description="Amine oxidase" evidence="7">
    <location>
        <begin position="36"/>
        <end position="480"/>
    </location>
</feature>
<evidence type="ECO:0000256" key="6">
    <source>
        <dbReference type="SAM" id="SignalP"/>
    </source>
</evidence>
<keyword evidence="3 5" id="KW-0560">Oxidoreductase</keyword>
<keyword evidence="5" id="KW-0274">FAD</keyword>
<protein>
    <recommendedName>
        <fullName evidence="5">Amine oxidase</fullName>
        <ecNumber evidence="5">1.4.3.-</ecNumber>
    </recommendedName>
</protein>
<dbReference type="SUPFAM" id="SSF54373">
    <property type="entry name" value="FAD-linked reductases, C-terminal domain"/>
    <property type="match status" value="1"/>
</dbReference>
<evidence type="ECO:0000256" key="1">
    <source>
        <dbReference type="ARBA" id="ARBA00001974"/>
    </source>
</evidence>
<dbReference type="PANTHER" id="PTHR43563">
    <property type="entry name" value="AMINE OXIDASE"/>
    <property type="match status" value="1"/>
</dbReference>